<keyword evidence="3" id="KW-0808">Transferase</keyword>
<gene>
    <name evidence="3" type="ORF">SAMN03080603_00164</name>
</gene>
<evidence type="ECO:0000259" key="2">
    <source>
        <dbReference type="Pfam" id="PF13439"/>
    </source>
</evidence>
<protein>
    <submittedName>
        <fullName evidence="3">Glycosyltransferase involved in cell wall bisynthesis</fullName>
    </submittedName>
</protein>
<proteinExistence type="predicted"/>
<dbReference type="Gene3D" id="3.40.50.2000">
    <property type="entry name" value="Glycogen Phosphorylase B"/>
    <property type="match status" value="2"/>
</dbReference>
<dbReference type="PANTHER" id="PTHR12526:SF630">
    <property type="entry name" value="GLYCOSYLTRANSFERASE"/>
    <property type="match status" value="1"/>
</dbReference>
<feature type="domain" description="Glycosyltransferase subfamily 4-like N-terminal" evidence="2">
    <location>
        <begin position="13"/>
        <end position="162"/>
    </location>
</feature>
<name>A0A1H3DKX6_9BACT</name>
<dbReference type="SUPFAM" id="SSF53756">
    <property type="entry name" value="UDP-Glycosyltransferase/glycogen phosphorylase"/>
    <property type="match status" value="1"/>
</dbReference>
<dbReference type="CDD" id="cd03801">
    <property type="entry name" value="GT4_PimA-like"/>
    <property type="match status" value="1"/>
</dbReference>
<dbReference type="PANTHER" id="PTHR12526">
    <property type="entry name" value="GLYCOSYLTRANSFERASE"/>
    <property type="match status" value="1"/>
</dbReference>
<evidence type="ECO:0000313" key="4">
    <source>
        <dbReference type="Proteomes" id="UP000199266"/>
    </source>
</evidence>
<organism evidence="3 4">
    <name type="scientific">Acetomicrobium thermoterrenum DSM 13490</name>
    <dbReference type="NCBI Taxonomy" id="1120987"/>
    <lineage>
        <taxon>Bacteria</taxon>
        <taxon>Thermotogati</taxon>
        <taxon>Synergistota</taxon>
        <taxon>Synergistia</taxon>
        <taxon>Synergistales</taxon>
        <taxon>Acetomicrobiaceae</taxon>
        <taxon>Acetomicrobium</taxon>
    </lineage>
</organism>
<dbReference type="InterPro" id="IPR028098">
    <property type="entry name" value="Glyco_trans_4-like_N"/>
</dbReference>
<evidence type="ECO:0000259" key="1">
    <source>
        <dbReference type="Pfam" id="PF00534"/>
    </source>
</evidence>
<dbReference type="RefSeq" id="WP_143270365.1">
    <property type="nucleotide sequence ID" value="NZ_FNPD01000001.1"/>
</dbReference>
<dbReference type="Proteomes" id="UP000199266">
    <property type="component" value="Unassembled WGS sequence"/>
</dbReference>
<dbReference type="AlphaFoldDB" id="A0A1H3DKX6"/>
<dbReference type="GO" id="GO:0016757">
    <property type="term" value="F:glycosyltransferase activity"/>
    <property type="evidence" value="ECO:0007669"/>
    <property type="project" value="InterPro"/>
</dbReference>
<reference evidence="4" key="1">
    <citation type="submission" date="2016-10" db="EMBL/GenBank/DDBJ databases">
        <authorList>
            <person name="Varghese N."/>
            <person name="Submissions S."/>
        </authorList>
    </citation>
    <scope>NUCLEOTIDE SEQUENCE [LARGE SCALE GENOMIC DNA]</scope>
    <source>
        <strain evidence="4">DSM 13490</strain>
    </source>
</reference>
<accession>A0A1H3DKX6</accession>
<feature type="domain" description="Glycosyl transferase family 1" evidence="1">
    <location>
        <begin position="173"/>
        <end position="327"/>
    </location>
</feature>
<sequence>MIKVLHAIDGRAWGGAERVVAMLASGLRERGNSVSIWTSRRGGCANIFREKLENDVKVKELPLSNDADIISMVHFYSALKKYDIVHIHLSHSAVLCAVTLLFMSKYYRRKVVCHFHGFIANPKHYQKFMHGICVSNAVENFIREKMPWMRTWCVYNGIDLEEALVSCPLLPSSNKVRIGYLARMSEGKGHEDLIKAFANLGRSENVELLIGGDGKLMPYLQNLAKELDLADKVKFLGFVDPKQAFSFWKSVDIACFPSYTEGFGLSVLEAMASHLPIVAYANPVYLEVFDGAAVFVPIGDIEKLSCSLKKLLDNKDLRSRYGKLAYERAEKFSKDVMVDRVISIYNEILRGM</sequence>
<dbReference type="Pfam" id="PF00534">
    <property type="entry name" value="Glycos_transf_1"/>
    <property type="match status" value="1"/>
</dbReference>
<dbReference type="Pfam" id="PF13439">
    <property type="entry name" value="Glyco_transf_4"/>
    <property type="match status" value="1"/>
</dbReference>
<evidence type="ECO:0000313" key="3">
    <source>
        <dbReference type="EMBL" id="SDX66294.1"/>
    </source>
</evidence>
<dbReference type="InterPro" id="IPR001296">
    <property type="entry name" value="Glyco_trans_1"/>
</dbReference>
<dbReference type="EMBL" id="FNPD01000001">
    <property type="protein sequence ID" value="SDX66294.1"/>
    <property type="molecule type" value="Genomic_DNA"/>
</dbReference>
<keyword evidence="4" id="KW-1185">Reference proteome</keyword>